<sequence length="60" mass="7175">HSKPRVRTKYNFDGKDEEDLPFKKGQILMIIKKIEPLWWLARNNLGDKGMIPANYVEYIR</sequence>
<accession>A0A821RVE1</accession>
<gene>
    <name evidence="4" type="ORF">UJA718_LOCUS43176</name>
    <name evidence="5" type="ORF">UJA718_LOCUS43205</name>
</gene>
<feature type="non-terminal residue" evidence="5">
    <location>
        <position position="1"/>
    </location>
</feature>
<evidence type="ECO:0000313" key="5">
    <source>
        <dbReference type="EMBL" id="CAF4844642.1"/>
    </source>
</evidence>
<dbReference type="SMART" id="SM00326">
    <property type="entry name" value="SH3"/>
    <property type="match status" value="1"/>
</dbReference>
<evidence type="ECO:0000256" key="2">
    <source>
        <dbReference type="PROSITE-ProRule" id="PRU00192"/>
    </source>
</evidence>
<dbReference type="InterPro" id="IPR036028">
    <property type="entry name" value="SH3-like_dom_sf"/>
</dbReference>
<reference evidence="5" key="1">
    <citation type="submission" date="2021-02" db="EMBL/GenBank/DDBJ databases">
        <authorList>
            <person name="Nowell W R."/>
        </authorList>
    </citation>
    <scope>NUCLEOTIDE SEQUENCE</scope>
</reference>
<dbReference type="EMBL" id="CAJOBP010059075">
    <property type="protein sequence ID" value="CAF4844642.1"/>
    <property type="molecule type" value="Genomic_DNA"/>
</dbReference>
<keyword evidence="6" id="KW-1185">Reference proteome</keyword>
<evidence type="ECO:0000313" key="4">
    <source>
        <dbReference type="EMBL" id="CAF4844060.1"/>
    </source>
</evidence>
<dbReference type="Proteomes" id="UP000663873">
    <property type="component" value="Unassembled WGS sequence"/>
</dbReference>
<dbReference type="PROSITE" id="PS50002">
    <property type="entry name" value="SH3"/>
    <property type="match status" value="1"/>
</dbReference>
<organism evidence="5 6">
    <name type="scientific">Rotaria socialis</name>
    <dbReference type="NCBI Taxonomy" id="392032"/>
    <lineage>
        <taxon>Eukaryota</taxon>
        <taxon>Metazoa</taxon>
        <taxon>Spiralia</taxon>
        <taxon>Gnathifera</taxon>
        <taxon>Rotifera</taxon>
        <taxon>Eurotatoria</taxon>
        <taxon>Bdelloidea</taxon>
        <taxon>Philodinida</taxon>
        <taxon>Philodinidae</taxon>
        <taxon>Rotaria</taxon>
    </lineage>
</organism>
<dbReference type="PRINTS" id="PR00452">
    <property type="entry name" value="SH3DOMAIN"/>
</dbReference>
<evidence type="ECO:0000256" key="1">
    <source>
        <dbReference type="ARBA" id="ARBA00022443"/>
    </source>
</evidence>
<protein>
    <recommendedName>
        <fullName evidence="3">SH3 domain-containing protein</fullName>
    </recommendedName>
</protein>
<name>A0A821RVE1_9BILA</name>
<dbReference type="SUPFAM" id="SSF50044">
    <property type="entry name" value="SH3-domain"/>
    <property type="match status" value="1"/>
</dbReference>
<dbReference type="EMBL" id="CAJOBP010058922">
    <property type="protein sequence ID" value="CAF4844060.1"/>
    <property type="molecule type" value="Genomic_DNA"/>
</dbReference>
<dbReference type="InterPro" id="IPR001452">
    <property type="entry name" value="SH3_domain"/>
</dbReference>
<dbReference type="Pfam" id="PF00018">
    <property type="entry name" value="SH3_1"/>
    <property type="match status" value="1"/>
</dbReference>
<dbReference type="Gene3D" id="2.30.30.40">
    <property type="entry name" value="SH3 Domains"/>
    <property type="match status" value="1"/>
</dbReference>
<dbReference type="AlphaFoldDB" id="A0A821RVE1"/>
<feature type="domain" description="SH3" evidence="3">
    <location>
        <begin position="1"/>
        <end position="60"/>
    </location>
</feature>
<comment type="caution">
    <text evidence="5">The sequence shown here is derived from an EMBL/GenBank/DDBJ whole genome shotgun (WGS) entry which is preliminary data.</text>
</comment>
<proteinExistence type="predicted"/>
<evidence type="ECO:0000313" key="6">
    <source>
        <dbReference type="Proteomes" id="UP000663873"/>
    </source>
</evidence>
<keyword evidence="1 2" id="KW-0728">SH3 domain</keyword>
<evidence type="ECO:0000259" key="3">
    <source>
        <dbReference type="PROSITE" id="PS50002"/>
    </source>
</evidence>